<evidence type="ECO:0000259" key="1">
    <source>
        <dbReference type="Pfam" id="PF14512"/>
    </source>
</evidence>
<comment type="caution">
    <text evidence="3">The sequence shown here is derived from an EMBL/GenBank/DDBJ whole genome shotgun (WGS) entry which is preliminary data.</text>
</comment>
<dbReference type="RefSeq" id="WP_094207050.1">
    <property type="nucleotide sequence ID" value="NZ_JAHAIK010000003.1"/>
</dbReference>
<accession>A0A233UZX3</accession>
<dbReference type="Gene3D" id="3.40.109.30">
    <property type="entry name" value="putative nitroreductase (tm1586), domain 2"/>
    <property type="match status" value="1"/>
</dbReference>
<evidence type="ECO:0000313" key="3">
    <source>
        <dbReference type="EMBL" id="PMC60953.1"/>
    </source>
</evidence>
<reference evidence="2" key="2">
    <citation type="submission" date="2021-02" db="EMBL/GenBank/DDBJ databases">
        <title>Infant gut strain persistence is associated with maternal origin, phylogeny, and functional potential including surface adhesion and iron acquisition.</title>
        <authorList>
            <person name="Lou Y.C."/>
        </authorList>
    </citation>
    <scope>NUCLEOTIDE SEQUENCE</scope>
    <source>
        <strain evidence="2">L3_058_000G1_dasL3_058_000G1_concoct_72</strain>
    </source>
</reference>
<organism evidence="3 4">
    <name type="scientific">Finegoldia magna</name>
    <name type="common">Peptostreptococcus magnus</name>
    <dbReference type="NCBI Taxonomy" id="1260"/>
    <lineage>
        <taxon>Bacteria</taxon>
        <taxon>Bacillati</taxon>
        <taxon>Bacillota</taxon>
        <taxon>Tissierellia</taxon>
        <taxon>Tissierellales</taxon>
        <taxon>Peptoniphilaceae</taxon>
        <taxon>Finegoldia</taxon>
    </lineage>
</organism>
<reference evidence="3 4" key="1">
    <citation type="submission" date="2017-09" db="EMBL/GenBank/DDBJ databases">
        <title>Bacterial strain isolated from the female urinary microbiota.</title>
        <authorList>
            <person name="Thomas-White K."/>
            <person name="Kumar N."/>
            <person name="Forster S."/>
            <person name="Putonti C."/>
            <person name="Lawley T."/>
            <person name="Wolfe A.J."/>
        </authorList>
    </citation>
    <scope>NUCLEOTIDE SEQUENCE [LARGE SCALE GENOMIC DNA]</scope>
    <source>
        <strain evidence="3 4">UMB0115</strain>
    </source>
</reference>
<dbReference type="Proteomes" id="UP000235723">
    <property type="component" value="Unassembled WGS sequence"/>
</dbReference>
<dbReference type="Pfam" id="PF14512">
    <property type="entry name" value="TM1586_NiRdase"/>
    <property type="match status" value="1"/>
</dbReference>
<evidence type="ECO:0000313" key="4">
    <source>
        <dbReference type="Proteomes" id="UP000235723"/>
    </source>
</evidence>
<feature type="domain" description="Putative nitroreductase TM1586" evidence="1">
    <location>
        <begin position="5"/>
        <end position="231"/>
    </location>
</feature>
<dbReference type="EMBL" id="PNHD01000001">
    <property type="protein sequence ID" value="PMC60953.1"/>
    <property type="molecule type" value="Genomic_DNA"/>
</dbReference>
<dbReference type="SUPFAM" id="SSF55469">
    <property type="entry name" value="FMN-dependent nitroreductase-like"/>
    <property type="match status" value="2"/>
</dbReference>
<dbReference type="Proteomes" id="UP000730862">
    <property type="component" value="Unassembled WGS sequence"/>
</dbReference>
<dbReference type="GO" id="GO:0016491">
    <property type="term" value="F:oxidoreductase activity"/>
    <property type="evidence" value="ECO:0007669"/>
    <property type="project" value="InterPro"/>
</dbReference>
<dbReference type="EMBL" id="JAHAIK010000003">
    <property type="protein sequence ID" value="MBS5964321.1"/>
    <property type="molecule type" value="Genomic_DNA"/>
</dbReference>
<dbReference type="Gene3D" id="3.40.109.10">
    <property type="entry name" value="NADH Oxidase"/>
    <property type="match status" value="1"/>
</dbReference>
<proteinExistence type="predicted"/>
<dbReference type="AlphaFoldDB" id="A0A233UZX3"/>
<evidence type="ECO:0000313" key="2">
    <source>
        <dbReference type="EMBL" id="MBS5964321.1"/>
    </source>
</evidence>
<name>A0A233UZX3_FINMA</name>
<dbReference type="InterPro" id="IPR029478">
    <property type="entry name" value="TM1586_NiRdase"/>
</dbReference>
<protein>
    <submittedName>
        <fullName evidence="3">Nitroreductase</fullName>
    </submittedName>
</protein>
<gene>
    <name evidence="3" type="ORF">CJ208_00785</name>
    <name evidence="2" type="ORF">KIA07_01480</name>
</gene>
<sequence length="266" mass="30533">MSMNEFLENRKSVRDFKSKNLSDSDLKKVESIIFDINNLAKKYDVNFKLYKDGSVVYNALDGEGGYDGTMIKANHYIAMEADKNNELSMIFGAFYFENLITKLDALNVGSCWVTISNASEESKKSAFGDNFNVDFLLAMGYAPNEFGFGKKKFSSRIGVEEFVCDKSLSTPIDIDKLQNYGLDELFSYLRFAPSTKNEQPWRFVLNDDDFDLYIKDYKGIENLIDAGIVMYYYTELANYNNIDANWIVKEELSDKDNFKYIASVNF</sequence>
<dbReference type="InterPro" id="IPR000415">
    <property type="entry name" value="Nitroreductase-like"/>
</dbReference>